<feature type="non-terminal residue" evidence="2">
    <location>
        <position position="83"/>
    </location>
</feature>
<name>A0A5N5TI08_9CRUS</name>
<evidence type="ECO:0000256" key="1">
    <source>
        <dbReference type="SAM" id="MobiDB-lite"/>
    </source>
</evidence>
<keyword evidence="3" id="KW-1185">Reference proteome</keyword>
<accession>A0A5N5TI08</accession>
<evidence type="ECO:0000313" key="3">
    <source>
        <dbReference type="Proteomes" id="UP000326759"/>
    </source>
</evidence>
<organism evidence="2 3">
    <name type="scientific">Armadillidium nasatum</name>
    <dbReference type="NCBI Taxonomy" id="96803"/>
    <lineage>
        <taxon>Eukaryota</taxon>
        <taxon>Metazoa</taxon>
        <taxon>Ecdysozoa</taxon>
        <taxon>Arthropoda</taxon>
        <taxon>Crustacea</taxon>
        <taxon>Multicrustacea</taxon>
        <taxon>Malacostraca</taxon>
        <taxon>Eumalacostraca</taxon>
        <taxon>Peracarida</taxon>
        <taxon>Isopoda</taxon>
        <taxon>Oniscidea</taxon>
        <taxon>Crinocheta</taxon>
        <taxon>Armadillidiidae</taxon>
        <taxon>Armadillidium</taxon>
    </lineage>
</organism>
<sequence length="83" mass="9330">MDENQKKGITHQNSLNEMEETLNALLADLQTNLNKVSPHPASSLHHTTAPQYQQYHPSTTTTVQTTVKTPHHSYENVLPPTDK</sequence>
<gene>
    <name evidence="2" type="ORF">Anas_04491</name>
</gene>
<evidence type="ECO:0000313" key="2">
    <source>
        <dbReference type="EMBL" id="KAB7505819.1"/>
    </source>
</evidence>
<dbReference type="EMBL" id="SEYY01001099">
    <property type="protein sequence ID" value="KAB7505819.1"/>
    <property type="molecule type" value="Genomic_DNA"/>
</dbReference>
<feature type="region of interest" description="Disordered" evidence="1">
    <location>
        <begin position="34"/>
        <end position="83"/>
    </location>
</feature>
<dbReference type="OrthoDB" id="10449533at2759"/>
<comment type="caution">
    <text evidence="2">The sequence shown here is derived from an EMBL/GenBank/DDBJ whole genome shotgun (WGS) entry which is preliminary data.</text>
</comment>
<proteinExistence type="predicted"/>
<dbReference type="AlphaFoldDB" id="A0A5N5TI08"/>
<feature type="compositionally biased region" description="Polar residues" evidence="1">
    <location>
        <begin position="44"/>
        <end position="58"/>
    </location>
</feature>
<feature type="compositionally biased region" description="Low complexity" evidence="1">
    <location>
        <begin position="59"/>
        <end position="68"/>
    </location>
</feature>
<protein>
    <submittedName>
        <fullName evidence="2">Uncharacterized protein</fullName>
    </submittedName>
</protein>
<dbReference type="Proteomes" id="UP000326759">
    <property type="component" value="Unassembled WGS sequence"/>
</dbReference>
<reference evidence="2 3" key="1">
    <citation type="journal article" date="2019" name="PLoS Biol.">
        <title>Sex chromosomes control vertical transmission of feminizing Wolbachia symbionts in an isopod.</title>
        <authorList>
            <person name="Becking T."/>
            <person name="Chebbi M.A."/>
            <person name="Giraud I."/>
            <person name="Moumen B."/>
            <person name="Laverre T."/>
            <person name="Caubet Y."/>
            <person name="Peccoud J."/>
            <person name="Gilbert C."/>
            <person name="Cordaux R."/>
        </authorList>
    </citation>
    <scope>NUCLEOTIDE SEQUENCE [LARGE SCALE GENOMIC DNA]</scope>
    <source>
        <strain evidence="2">ANa2</strain>
        <tissue evidence="2">Whole body excluding digestive tract and cuticle</tissue>
    </source>
</reference>